<protein>
    <recommendedName>
        <fullName evidence="4">DUF4835 family protein</fullName>
    </recommendedName>
</protein>
<name>A0A7W6ERM3_9BACT</name>
<evidence type="ECO:0000313" key="3">
    <source>
        <dbReference type="Proteomes" id="UP000541352"/>
    </source>
</evidence>
<dbReference type="AlphaFoldDB" id="A0A7W6ERM3"/>
<keyword evidence="1" id="KW-0732">Signal</keyword>
<dbReference type="RefSeq" id="WP_183975926.1">
    <property type="nucleotide sequence ID" value="NZ_JACIBY010000007.1"/>
</dbReference>
<dbReference type="EMBL" id="JACIBY010000007">
    <property type="protein sequence ID" value="MBB3839551.1"/>
    <property type="molecule type" value="Genomic_DNA"/>
</dbReference>
<dbReference type="InterPro" id="IPR032274">
    <property type="entry name" value="DUF4835"/>
</dbReference>
<gene>
    <name evidence="2" type="ORF">FHS57_003560</name>
</gene>
<evidence type="ECO:0008006" key="4">
    <source>
        <dbReference type="Google" id="ProtNLM"/>
    </source>
</evidence>
<reference evidence="2 3" key="1">
    <citation type="submission" date="2020-08" db="EMBL/GenBank/DDBJ databases">
        <title>Genomic Encyclopedia of Type Strains, Phase IV (KMG-IV): sequencing the most valuable type-strain genomes for metagenomic binning, comparative biology and taxonomic classification.</title>
        <authorList>
            <person name="Goeker M."/>
        </authorList>
    </citation>
    <scope>NUCLEOTIDE SEQUENCE [LARGE SCALE GENOMIC DNA]</scope>
    <source>
        <strain evidence="2 3">DSM 17976</strain>
    </source>
</reference>
<accession>A0A7W6ERM3</accession>
<dbReference type="Proteomes" id="UP000541352">
    <property type="component" value="Unassembled WGS sequence"/>
</dbReference>
<evidence type="ECO:0000256" key="1">
    <source>
        <dbReference type="SAM" id="SignalP"/>
    </source>
</evidence>
<feature type="chain" id="PRO_5030760859" description="DUF4835 family protein" evidence="1">
    <location>
        <begin position="25"/>
        <end position="310"/>
    </location>
</feature>
<keyword evidence="3" id="KW-1185">Reference proteome</keyword>
<feature type="signal peptide" evidence="1">
    <location>
        <begin position="1"/>
        <end position="24"/>
    </location>
</feature>
<proteinExistence type="predicted"/>
<organism evidence="2 3">
    <name type="scientific">Runella defluvii</name>
    <dbReference type="NCBI Taxonomy" id="370973"/>
    <lineage>
        <taxon>Bacteria</taxon>
        <taxon>Pseudomonadati</taxon>
        <taxon>Bacteroidota</taxon>
        <taxon>Cytophagia</taxon>
        <taxon>Cytophagales</taxon>
        <taxon>Spirosomataceae</taxon>
        <taxon>Runella</taxon>
    </lineage>
</organism>
<evidence type="ECO:0000313" key="2">
    <source>
        <dbReference type="EMBL" id="MBB3839551.1"/>
    </source>
</evidence>
<sequence>MIKKYSWLFLVALCAFIPPQSAEAQELNCTVTLNFNQLVSQQNTDNSNLNQLRSVIADFINARRWTNDNYNPEERINCKININLVRSPAQGIYEGTAQVVATRPVYGTNYESVILNFIDRNFNFSYLPSNPMYYNENTYSDELTQTLAFYAYLILAVDYDSFSKLGGNPYLQKALQTANLAAGVSPAGAPAGWNSTGGDRRNRYWLIDNFNNQIMLPVRESMYAYHRTGLDKFTENPIAARQQVMNLLNAVQQASKGMPGAVYINTLFDAKGEEIYKIMAEASKEDRQKAFAILSQLDPAKTEMYRKLMR</sequence>
<dbReference type="Pfam" id="PF16119">
    <property type="entry name" value="DUF4835"/>
    <property type="match status" value="1"/>
</dbReference>
<comment type="caution">
    <text evidence="2">The sequence shown here is derived from an EMBL/GenBank/DDBJ whole genome shotgun (WGS) entry which is preliminary data.</text>
</comment>